<dbReference type="AlphaFoldDB" id="A0A3M8VXV0"/>
<dbReference type="CDD" id="cd05233">
    <property type="entry name" value="SDR_c"/>
    <property type="match status" value="1"/>
</dbReference>
<comment type="similarity">
    <text evidence="1">Belongs to the short-chain dehydrogenases/reductases (SDR) family.</text>
</comment>
<dbReference type="GO" id="GO:0016616">
    <property type="term" value="F:oxidoreductase activity, acting on the CH-OH group of donors, NAD or NADP as acceptor"/>
    <property type="evidence" value="ECO:0007669"/>
    <property type="project" value="UniProtKB-ARBA"/>
</dbReference>
<accession>A0A3M8VXV0</accession>
<dbReference type="PRINTS" id="PR00080">
    <property type="entry name" value="SDRFAMILY"/>
</dbReference>
<evidence type="ECO:0000259" key="3">
    <source>
        <dbReference type="SMART" id="SM00822"/>
    </source>
</evidence>
<dbReference type="FunFam" id="3.40.50.720:FF:000084">
    <property type="entry name" value="Short-chain dehydrogenase reductase"/>
    <property type="match status" value="1"/>
</dbReference>
<dbReference type="EMBL" id="RIBZ01000270">
    <property type="protein sequence ID" value="RNG22150.1"/>
    <property type="molecule type" value="Genomic_DNA"/>
</dbReference>
<dbReference type="InterPro" id="IPR002347">
    <property type="entry name" value="SDR_fam"/>
</dbReference>
<evidence type="ECO:0000313" key="5">
    <source>
        <dbReference type="Proteomes" id="UP000275401"/>
    </source>
</evidence>
<dbReference type="SMART" id="SM00822">
    <property type="entry name" value="PKS_KR"/>
    <property type="match status" value="1"/>
</dbReference>
<dbReference type="PROSITE" id="PS00061">
    <property type="entry name" value="ADH_SHORT"/>
    <property type="match status" value="1"/>
</dbReference>
<dbReference type="InterPro" id="IPR020904">
    <property type="entry name" value="Sc_DH/Rdtase_CS"/>
</dbReference>
<protein>
    <submittedName>
        <fullName evidence="4">SDR family oxidoreductase</fullName>
    </submittedName>
</protein>
<proteinExistence type="inferred from homology"/>
<dbReference type="InterPro" id="IPR036291">
    <property type="entry name" value="NAD(P)-bd_dom_sf"/>
</dbReference>
<gene>
    <name evidence="4" type="ORF">EEJ42_21485</name>
</gene>
<evidence type="ECO:0000256" key="1">
    <source>
        <dbReference type="ARBA" id="ARBA00006484"/>
    </source>
</evidence>
<name>A0A3M8VXV0_9ACTN</name>
<evidence type="ECO:0000256" key="2">
    <source>
        <dbReference type="ARBA" id="ARBA00023002"/>
    </source>
</evidence>
<dbReference type="Pfam" id="PF13561">
    <property type="entry name" value="adh_short_C2"/>
    <property type="match status" value="1"/>
</dbReference>
<reference evidence="4 5" key="1">
    <citation type="submission" date="2018-11" db="EMBL/GenBank/DDBJ databases">
        <title>The Potential of Streptomyces as Biocontrol Agents against the Tomato grey mould, Botrytis cinerea (Gray mold) Frontiers in Microbiology.</title>
        <authorList>
            <person name="Li D."/>
        </authorList>
    </citation>
    <scope>NUCLEOTIDE SEQUENCE [LARGE SCALE GENOMIC DNA]</scope>
    <source>
        <strain evidence="4 5">NEAU-LD23</strain>
    </source>
</reference>
<dbReference type="Proteomes" id="UP000275401">
    <property type="component" value="Unassembled WGS sequence"/>
</dbReference>
<evidence type="ECO:0000313" key="4">
    <source>
        <dbReference type="EMBL" id="RNG22150.1"/>
    </source>
</evidence>
<dbReference type="SUPFAM" id="SSF51735">
    <property type="entry name" value="NAD(P)-binding Rossmann-fold domains"/>
    <property type="match status" value="1"/>
</dbReference>
<dbReference type="RefSeq" id="WP_123101907.1">
    <property type="nucleotide sequence ID" value="NZ_RIBZ01000270.1"/>
</dbReference>
<dbReference type="Gene3D" id="3.40.50.720">
    <property type="entry name" value="NAD(P)-binding Rossmann-like Domain"/>
    <property type="match status" value="1"/>
</dbReference>
<sequence length="254" mass="26267">MTAPSQIALVTGSSGGIGAATAERLHAAGAVVIGCDRTASDSRPKWLADFRELDVTDEQSVRDTVTGIKAEYGAIDVLVHAAGVLGNEPDLLTTSSSEFARVMAINATGAFSVLREVGLVMQAQSSGSMVAVASVAAKEARRAYVPYNASKAAVLNICWSLALELGPDNVSVNCVCPGPVNTAMWDQLATRAGGGDPEGDRRARQARSAQIPMGRFAEPEEVAATIAFLTDPTNRYLTGLSLDVAGGARLGMGS</sequence>
<comment type="caution">
    <text evidence="4">The sequence shown here is derived from an EMBL/GenBank/DDBJ whole genome shotgun (WGS) entry which is preliminary data.</text>
</comment>
<organism evidence="4 5">
    <name type="scientific">Streptomyces botrytidirepellens</name>
    <dbReference type="NCBI Taxonomy" id="2486417"/>
    <lineage>
        <taxon>Bacteria</taxon>
        <taxon>Bacillati</taxon>
        <taxon>Actinomycetota</taxon>
        <taxon>Actinomycetes</taxon>
        <taxon>Kitasatosporales</taxon>
        <taxon>Streptomycetaceae</taxon>
        <taxon>Streptomyces</taxon>
    </lineage>
</organism>
<keyword evidence="2" id="KW-0560">Oxidoreductase</keyword>
<dbReference type="PANTHER" id="PTHR42760">
    <property type="entry name" value="SHORT-CHAIN DEHYDROGENASES/REDUCTASES FAMILY MEMBER"/>
    <property type="match status" value="1"/>
</dbReference>
<keyword evidence="5" id="KW-1185">Reference proteome</keyword>
<dbReference type="InterPro" id="IPR057326">
    <property type="entry name" value="KR_dom"/>
</dbReference>
<dbReference type="PRINTS" id="PR00081">
    <property type="entry name" value="GDHRDH"/>
</dbReference>
<feature type="domain" description="Ketoreductase" evidence="3">
    <location>
        <begin position="6"/>
        <end position="178"/>
    </location>
</feature>